<sequence length="111" mass="12966">MFSRFDFSALVAFLVWVIYHFLRLSLGIVIHPYRTTREIMRGRWFTPLVFLPTALLAWIFLSGRVGAWIVDVPTYSRDILGLCFASALVSIGLWQMLLFYLSLRFFVGLRK</sequence>
<dbReference type="EMBL" id="MHCI01000009">
    <property type="protein sequence ID" value="OGY16857.1"/>
    <property type="molecule type" value="Genomic_DNA"/>
</dbReference>
<gene>
    <name evidence="2" type="ORF">A2785_03775</name>
</gene>
<feature type="transmembrane region" description="Helical" evidence="1">
    <location>
        <begin position="12"/>
        <end position="33"/>
    </location>
</feature>
<keyword evidence="1" id="KW-0812">Transmembrane</keyword>
<keyword evidence="1" id="KW-1133">Transmembrane helix</keyword>
<evidence type="ECO:0000313" key="2">
    <source>
        <dbReference type="EMBL" id="OGY16857.1"/>
    </source>
</evidence>
<name>A0A1G1VNP8_9BACT</name>
<evidence type="ECO:0000256" key="1">
    <source>
        <dbReference type="SAM" id="Phobius"/>
    </source>
</evidence>
<feature type="transmembrane region" description="Helical" evidence="1">
    <location>
        <begin position="45"/>
        <end position="67"/>
    </location>
</feature>
<reference evidence="2 3" key="1">
    <citation type="journal article" date="2016" name="Nat. Commun.">
        <title>Thousands of microbial genomes shed light on interconnected biogeochemical processes in an aquifer system.</title>
        <authorList>
            <person name="Anantharaman K."/>
            <person name="Brown C.T."/>
            <person name="Hug L.A."/>
            <person name="Sharon I."/>
            <person name="Castelle C.J."/>
            <person name="Probst A.J."/>
            <person name="Thomas B.C."/>
            <person name="Singh A."/>
            <person name="Wilkins M.J."/>
            <person name="Karaoz U."/>
            <person name="Brodie E.L."/>
            <person name="Williams K.H."/>
            <person name="Hubbard S.S."/>
            <person name="Banfield J.F."/>
        </authorList>
    </citation>
    <scope>NUCLEOTIDE SEQUENCE [LARGE SCALE GENOMIC DNA]</scope>
</reference>
<protein>
    <submittedName>
        <fullName evidence="2">Uncharacterized protein</fullName>
    </submittedName>
</protein>
<dbReference type="AlphaFoldDB" id="A0A1G1VNP8"/>
<feature type="transmembrane region" description="Helical" evidence="1">
    <location>
        <begin position="79"/>
        <end position="101"/>
    </location>
</feature>
<dbReference type="Proteomes" id="UP000179069">
    <property type="component" value="Unassembled WGS sequence"/>
</dbReference>
<proteinExistence type="predicted"/>
<keyword evidence="1" id="KW-0472">Membrane</keyword>
<accession>A0A1G1VNP8</accession>
<organism evidence="2 3">
    <name type="scientific">Candidatus Chisholmbacteria bacterium RIFCSPHIGHO2_01_FULL_49_18</name>
    <dbReference type="NCBI Taxonomy" id="1797590"/>
    <lineage>
        <taxon>Bacteria</taxon>
        <taxon>Candidatus Chisholmiibacteriota</taxon>
    </lineage>
</organism>
<evidence type="ECO:0000313" key="3">
    <source>
        <dbReference type="Proteomes" id="UP000179069"/>
    </source>
</evidence>
<comment type="caution">
    <text evidence="2">The sequence shown here is derived from an EMBL/GenBank/DDBJ whole genome shotgun (WGS) entry which is preliminary data.</text>
</comment>